<evidence type="ECO:0000256" key="3">
    <source>
        <dbReference type="SAM" id="Coils"/>
    </source>
</evidence>
<reference evidence="5" key="1">
    <citation type="journal article" date="2024" name="Gigascience">
        <title>Chromosome-level genome of the poultry shaft louse Menopon gallinae provides insight into the host-switching and adaptive evolution of parasitic lice.</title>
        <authorList>
            <person name="Xu Y."/>
            <person name="Ma L."/>
            <person name="Liu S."/>
            <person name="Liang Y."/>
            <person name="Liu Q."/>
            <person name="He Z."/>
            <person name="Tian L."/>
            <person name="Duan Y."/>
            <person name="Cai W."/>
            <person name="Li H."/>
            <person name="Song F."/>
        </authorList>
    </citation>
    <scope>NUCLEOTIDE SEQUENCE</scope>
    <source>
        <strain evidence="5">Cailab_2023a</strain>
    </source>
</reference>
<sequence length="403" mass="46397">MNSQFDMSNMDNYVENILAENLTLKRKLDSKCEALVILNKELSECITEKEQYKILAEQLQKKLSTYKKIPIRQSCFTDNCDEPYQSHQDSKETNRNLVCEVESLRQKLRDALGDIKALRTKLNQQKMPVDNSEALLKQMDKEEELVKQLEAMNRIKNQLEMDLQSVLDEKEELITERDAYKCKIHRLNHEFNMLLKGENHNVIDLDSLILENRFLQEHLQQAQEEIKLANQTLHRYKDQLESKRSKNPIKIGIDNLSETLLSQKQVQDVLQLISLDQISNNSVTVHDLRSICMALLEILNDKTLALLHQKKANRILASRICELEQRIENAQGSRVLTFPSKILLEGYIGSDVDKNVIVNVPQETGNALEKSTDAESGKREDSLEKSSVAKENPDQIEPETNGD</sequence>
<feature type="compositionally biased region" description="Acidic residues" evidence="4">
    <location>
        <begin position="394"/>
        <end position="403"/>
    </location>
</feature>
<protein>
    <recommendedName>
        <fullName evidence="6">Coiled-coil domain-containing protein 149</fullName>
    </recommendedName>
</protein>
<feature type="coiled-coil region" evidence="3">
    <location>
        <begin position="42"/>
        <end position="246"/>
    </location>
</feature>
<organism evidence="5">
    <name type="scientific">Menopon gallinae</name>
    <name type="common">poultry shaft louse</name>
    <dbReference type="NCBI Taxonomy" id="328185"/>
    <lineage>
        <taxon>Eukaryota</taxon>
        <taxon>Metazoa</taxon>
        <taxon>Ecdysozoa</taxon>
        <taxon>Arthropoda</taxon>
        <taxon>Hexapoda</taxon>
        <taxon>Insecta</taxon>
        <taxon>Pterygota</taxon>
        <taxon>Neoptera</taxon>
        <taxon>Paraneoptera</taxon>
        <taxon>Psocodea</taxon>
        <taxon>Troctomorpha</taxon>
        <taxon>Phthiraptera</taxon>
        <taxon>Amblycera</taxon>
        <taxon>Menoponidae</taxon>
        <taxon>Menopon</taxon>
    </lineage>
</organism>
<dbReference type="EMBL" id="JARGDH010000004">
    <property type="protein sequence ID" value="KAL0269227.1"/>
    <property type="molecule type" value="Genomic_DNA"/>
</dbReference>
<evidence type="ECO:0000313" key="5">
    <source>
        <dbReference type="EMBL" id="KAL0269227.1"/>
    </source>
</evidence>
<feature type="region of interest" description="Disordered" evidence="4">
    <location>
        <begin position="363"/>
        <end position="403"/>
    </location>
</feature>
<evidence type="ECO:0000256" key="2">
    <source>
        <dbReference type="ARBA" id="ARBA00023054"/>
    </source>
</evidence>
<proteinExistence type="inferred from homology"/>
<gene>
    <name evidence="5" type="ORF">PYX00_007030</name>
</gene>
<comment type="similarity">
    <text evidence="1">Belongs to the CCDC149 family.</text>
</comment>
<dbReference type="InterPro" id="IPR019179">
    <property type="entry name" value="CC149"/>
</dbReference>
<dbReference type="Pfam" id="PF09789">
    <property type="entry name" value="CC149"/>
    <property type="match status" value="1"/>
</dbReference>
<evidence type="ECO:0008006" key="6">
    <source>
        <dbReference type="Google" id="ProtNLM"/>
    </source>
</evidence>
<evidence type="ECO:0000256" key="1">
    <source>
        <dbReference type="ARBA" id="ARBA00005872"/>
    </source>
</evidence>
<name>A0AAW2HI54_9NEOP</name>
<dbReference type="AlphaFoldDB" id="A0AAW2HI54"/>
<keyword evidence="2 3" id="KW-0175">Coiled coil</keyword>
<dbReference type="PANTHER" id="PTHR21682:SF2">
    <property type="entry name" value="COILED-COIL DOMAIN-CONTAINING PROTEIN 149"/>
    <property type="match status" value="1"/>
</dbReference>
<evidence type="ECO:0000256" key="4">
    <source>
        <dbReference type="SAM" id="MobiDB-lite"/>
    </source>
</evidence>
<feature type="compositionally biased region" description="Basic and acidic residues" evidence="4">
    <location>
        <begin position="370"/>
        <end position="393"/>
    </location>
</feature>
<comment type="caution">
    <text evidence="5">The sequence shown here is derived from an EMBL/GenBank/DDBJ whole genome shotgun (WGS) entry which is preliminary data.</text>
</comment>
<dbReference type="PANTHER" id="PTHR21682">
    <property type="entry name" value="COILED-COIL DOMAIN-CONTAINING PROTEIN 149"/>
    <property type="match status" value="1"/>
</dbReference>
<accession>A0AAW2HI54</accession>